<sequence length="118" mass="13317">MLCTPSPALVGLKGIMLISRGTDEMQKLKQQGERMALPKVASRDSSNKLSLSKQYSASCELARGWNQSGKMWEQIVKQLRTFDQVRLLRDVETPQLKLHIIIHASPKKVSRSKHFSAI</sequence>
<dbReference type="EMBL" id="GG749431">
    <property type="protein sequence ID" value="KMW67707.1"/>
    <property type="molecule type" value="Genomic_DNA"/>
</dbReference>
<protein>
    <submittedName>
        <fullName evidence="1">Uncharacterized protein</fullName>
    </submittedName>
</protein>
<reference evidence="1" key="1">
    <citation type="submission" date="2010-03" db="EMBL/GenBank/DDBJ databases">
        <title>Annotation of Blastomyces dermatitidis strain ATCC 18188.</title>
        <authorList>
            <consortium name="The Broad Institute Genome Sequencing Platform"/>
            <consortium name="Broad Institute Genome Sequencing Center for Infectious Disease."/>
            <person name="Cuomo C."/>
            <person name="Klein B."/>
            <person name="Sullivan T."/>
            <person name="Heitman J."/>
            <person name="Young S."/>
            <person name="Zeng Q."/>
            <person name="Gargeya S."/>
            <person name="Alvarado L."/>
            <person name="Berlin A.M."/>
            <person name="Chapman S.B."/>
            <person name="Chen Z."/>
            <person name="Freedman E."/>
            <person name="Gellesch M."/>
            <person name="Goldberg J."/>
            <person name="Griggs A."/>
            <person name="Gujja S."/>
            <person name="Heilman E."/>
            <person name="Heiman D."/>
            <person name="Howarth C."/>
            <person name="Mehta T."/>
            <person name="Neiman D."/>
            <person name="Pearson M."/>
            <person name="Roberts A."/>
            <person name="Saif S."/>
            <person name="Shea T."/>
            <person name="Shenoy N."/>
            <person name="Sisk P."/>
            <person name="Stolte C."/>
            <person name="Sykes S."/>
            <person name="White J."/>
            <person name="Yandava C."/>
            <person name="Haas B."/>
            <person name="Nusbaum C."/>
            <person name="Birren B."/>
        </authorList>
    </citation>
    <scope>NUCLEOTIDE SEQUENCE</scope>
    <source>
        <strain evidence="1">ATCC 18188</strain>
    </source>
</reference>
<gene>
    <name evidence="1" type="ORF">BDDG_12264</name>
</gene>
<accession>A0A0J9ENU9</accession>
<evidence type="ECO:0000313" key="1">
    <source>
        <dbReference type="EMBL" id="KMW67707.1"/>
    </source>
</evidence>
<organism evidence="1">
    <name type="scientific">Ajellomyces dermatitidis (strain ATCC 18188 / CBS 674.68)</name>
    <name type="common">Blastomyces dermatitidis</name>
    <dbReference type="NCBI Taxonomy" id="653446"/>
    <lineage>
        <taxon>Eukaryota</taxon>
        <taxon>Fungi</taxon>
        <taxon>Dikarya</taxon>
        <taxon>Ascomycota</taxon>
        <taxon>Pezizomycotina</taxon>
        <taxon>Eurotiomycetes</taxon>
        <taxon>Eurotiomycetidae</taxon>
        <taxon>Onygenales</taxon>
        <taxon>Ajellomycetaceae</taxon>
        <taxon>Blastomyces</taxon>
    </lineage>
</organism>
<dbReference type="AlphaFoldDB" id="A0A0J9ENU9"/>
<name>A0A0J9ENU9_AJEDA</name>
<dbReference type="Proteomes" id="UP000007802">
    <property type="component" value="Unassembled WGS sequence"/>
</dbReference>
<proteinExistence type="predicted"/>